<dbReference type="EMBL" id="KP899805">
    <property type="protein sequence ID" value="AKJ20161.1"/>
    <property type="molecule type" value="Genomic_DNA"/>
</dbReference>
<name>A0A0G3B8Y5_SALTM</name>
<evidence type="ECO:0000313" key="4">
    <source>
        <dbReference type="EMBL" id="HAC9693262.1"/>
    </source>
</evidence>
<dbReference type="InterPro" id="IPR007711">
    <property type="entry name" value="HigB-1"/>
</dbReference>
<dbReference type="EMBL" id="DAANGX010000042">
    <property type="protein sequence ID" value="HAC9822730.1"/>
    <property type="molecule type" value="Genomic_DNA"/>
</dbReference>
<evidence type="ECO:0000313" key="5">
    <source>
        <dbReference type="EMBL" id="HAC9822730.1"/>
    </source>
</evidence>
<dbReference type="EMBL" id="DAATUV010000016">
    <property type="protein sequence ID" value="HAF0196962.1"/>
    <property type="molecule type" value="Genomic_DNA"/>
</dbReference>
<reference evidence="5" key="4">
    <citation type="submission" date="2019-08" db="EMBL/GenBank/DDBJ databases">
        <authorList>
            <consortium name="NCBI Pathogen Detection Project"/>
        </authorList>
    </citation>
    <scope>NUCLEOTIDE SEQUENCE</scope>
    <source>
        <strain evidence="9">2011-60-876-1</strain>
        <strain evidence="8">373DRC</strain>
        <strain evidence="5">D14916</strain>
        <strain evidence="6">I32</strain>
        <strain evidence="3">S05012-15</strain>
        <strain evidence="4">S05117-15</strain>
        <strain evidence="7">Typhimurium</strain>
    </source>
</reference>
<dbReference type="EMBL" id="KP899804">
    <property type="protein sequence ID" value="AKJ19964.1"/>
    <property type="molecule type" value="Genomic_DNA"/>
</dbReference>
<organism evidence="1">
    <name type="scientific">Salmonella typhimurium</name>
    <dbReference type="NCBI Taxonomy" id="90371"/>
    <lineage>
        <taxon>Bacteria</taxon>
        <taxon>Pseudomonadati</taxon>
        <taxon>Pseudomonadota</taxon>
        <taxon>Gammaproteobacteria</taxon>
        <taxon>Enterobacterales</taxon>
        <taxon>Enterobacteriaceae</taxon>
        <taxon>Salmonella</taxon>
    </lineage>
</organism>
<reference evidence="1" key="1">
    <citation type="submission" date="2015-03" db="EMBL/GenBank/DDBJ databases">
        <title>Complete genome sequences of four Salmonella Typhimurium IncHI1 plasmids and their characteristics.</title>
        <authorList>
            <person name="Kubasova T."/>
            <person name="Matiasovicova J."/>
            <person name="Cejkova D."/>
            <person name="Sekelova Z."/>
            <person name="Polansky O."/>
            <person name="Medvecky M."/>
            <person name="Rychlik I."/>
            <person name="Juricova H."/>
        </authorList>
    </citation>
    <scope>NUCLEOTIDE SEQUENCE</scope>
    <source>
        <strain evidence="2">109/9</strain>
        <strain evidence="1">F8475</strain>
        <plasmid evidence="2">p109/9</plasmid>
        <plasmid evidence="1">pF8475</plasmid>
    </source>
</reference>
<protein>
    <submittedName>
        <fullName evidence="3">Toxin-plasmid maintenance system killer protein</fullName>
    </submittedName>
</protein>
<dbReference type="RefSeq" id="WP_000581856.1">
    <property type="nucleotide sequence ID" value="NZ_CBDFRU010000031.1"/>
</dbReference>
<dbReference type="EMBL" id="DAANHM010000034">
    <property type="protein sequence ID" value="HAC9896144.1"/>
    <property type="molecule type" value="Genomic_DNA"/>
</dbReference>
<dbReference type="EMBL" id="DAATVE010000030">
    <property type="protein sequence ID" value="HAF0254044.1"/>
    <property type="molecule type" value="Genomic_DNA"/>
</dbReference>
<dbReference type="Gene3D" id="3.30.2310.20">
    <property type="entry name" value="RelE-like"/>
    <property type="match status" value="1"/>
</dbReference>
<dbReference type="Proteomes" id="UP000885258">
    <property type="component" value="Unassembled WGS sequence"/>
</dbReference>
<dbReference type="InterPro" id="IPR035093">
    <property type="entry name" value="RelE/ParE_toxin_dom_sf"/>
</dbReference>
<dbReference type="PANTHER" id="PTHR40266:SF2">
    <property type="entry name" value="TOXIN HIGB-1"/>
    <property type="match status" value="1"/>
</dbReference>
<dbReference type="EMBL" id="DAAOJG010000029">
    <property type="protein sequence ID" value="HAD3314344.1"/>
    <property type="molecule type" value="Genomic_DNA"/>
</dbReference>
<evidence type="ECO:0000313" key="7">
    <source>
        <dbReference type="EMBL" id="HAD3314344.1"/>
    </source>
</evidence>
<evidence type="ECO:0000313" key="3">
    <source>
        <dbReference type="EMBL" id="HAC9687815.1"/>
    </source>
</evidence>
<sequence length="98" mass="11582">MIHSFKDRRLEKFFRNGKSTAGIPAELINAISCRLETLNNVKNERELLSGSLRYERLRMTANRYSSIRVNSKYRLFFEWNDGVHNVHLSAHDYKSLIH</sequence>
<dbReference type="Pfam" id="PF05015">
    <property type="entry name" value="HigB-like_toxin"/>
    <property type="match status" value="1"/>
</dbReference>
<dbReference type="EMBL" id="DAANFV010000017">
    <property type="protein sequence ID" value="HAC9687815.1"/>
    <property type="molecule type" value="Genomic_DNA"/>
</dbReference>
<gene>
    <name evidence="10" type="ORF">AU613_17140</name>
    <name evidence="4" type="ORF">G0K70_21895</name>
    <name evidence="3" type="ORF">G0K78_19795</name>
    <name evidence="5" type="ORF">G0L07_13245</name>
    <name evidence="6" type="ORF">G0L24_19130</name>
    <name evidence="7" type="ORF">G1O83_23340</name>
    <name evidence="9" type="ORF">G9C49_004054</name>
    <name evidence="8" type="ORF">GTH89_14720</name>
</gene>
<evidence type="ECO:0000313" key="8">
    <source>
        <dbReference type="EMBL" id="HAF0196962.1"/>
    </source>
</evidence>
<dbReference type="SUPFAM" id="SSF143011">
    <property type="entry name" value="RelE-like"/>
    <property type="match status" value="1"/>
</dbReference>
<dbReference type="PATRIC" id="fig|28901.787.peg.5094"/>
<accession>A0A6C8YVQ3</accession>
<geneLocation type="plasmid" evidence="1">
    <name>pF8475</name>
</geneLocation>
<evidence type="ECO:0000313" key="9">
    <source>
        <dbReference type="EMBL" id="HAF0254044.1"/>
    </source>
</evidence>
<evidence type="ECO:0000313" key="10">
    <source>
        <dbReference type="EMBL" id="MIT50585.1"/>
    </source>
</evidence>
<proteinExistence type="predicted"/>
<evidence type="ECO:0000313" key="2">
    <source>
        <dbReference type="EMBL" id="AKJ20161.1"/>
    </source>
</evidence>
<reference evidence="10" key="3">
    <citation type="submission" date="2018-08" db="EMBL/GenBank/DDBJ databases">
        <authorList>
            <person name="Ashton P.M."/>
            <person name="Dallman T."/>
            <person name="Nair S."/>
            <person name="De Pinna E."/>
            <person name="Peters T."/>
            <person name="Grant K."/>
        </authorList>
    </citation>
    <scope>NUCLEOTIDE SEQUENCE [LARGE SCALE GENOMIC DNA]</scope>
    <source>
        <strain evidence="10">29290</strain>
    </source>
</reference>
<geneLocation type="plasmid" evidence="2">
    <name>p109/9</name>
</geneLocation>
<reference evidence="3" key="2">
    <citation type="journal article" date="2018" name="Genome Biol.">
        <title>SKESA: strategic k-mer extension for scrupulous assemblies.</title>
        <authorList>
            <person name="Souvorov A."/>
            <person name="Agarwala R."/>
            <person name="Lipman D.J."/>
        </authorList>
    </citation>
    <scope>NUCLEOTIDE SEQUENCE</scope>
    <source>
        <strain evidence="9">2011-60-876-1</strain>
        <strain evidence="8">373DRC</strain>
        <strain evidence="5">D14916</strain>
        <strain evidence="6">I32</strain>
        <strain evidence="3">S05012-15</strain>
        <strain evidence="4">S05117-15</strain>
        <strain evidence="7">Typhimurium</strain>
    </source>
</reference>
<dbReference type="EMBL" id="DAANFW010000028">
    <property type="protein sequence ID" value="HAC9693262.1"/>
    <property type="molecule type" value="Genomic_DNA"/>
</dbReference>
<dbReference type="PANTHER" id="PTHR40266">
    <property type="entry name" value="TOXIN HIGB-1"/>
    <property type="match status" value="1"/>
</dbReference>
<dbReference type="AlphaFoldDB" id="A0A0G3B8Y5"/>
<evidence type="ECO:0000313" key="1">
    <source>
        <dbReference type="EMBL" id="AKJ19964.1"/>
    </source>
</evidence>
<keyword evidence="1" id="KW-0614">Plasmid</keyword>
<accession>A0A0G3B8Y5</accession>
<dbReference type="EMBL" id="RSUA01000035">
    <property type="protein sequence ID" value="MIT50585.1"/>
    <property type="molecule type" value="Genomic_DNA"/>
</dbReference>
<evidence type="ECO:0000313" key="6">
    <source>
        <dbReference type="EMBL" id="HAC9896144.1"/>
    </source>
</evidence>